<feature type="compositionally biased region" description="Pro residues" evidence="5">
    <location>
        <begin position="267"/>
        <end position="278"/>
    </location>
</feature>
<name>A0A6A5U743_9PLEO</name>
<dbReference type="GO" id="GO:0071944">
    <property type="term" value="C:cell periphery"/>
    <property type="evidence" value="ECO:0007669"/>
    <property type="project" value="UniProtKB-ARBA"/>
</dbReference>
<keyword evidence="8" id="KW-1185">Reference proteome</keyword>
<feature type="compositionally biased region" description="Low complexity" evidence="5">
    <location>
        <begin position="108"/>
        <end position="118"/>
    </location>
</feature>
<feature type="compositionally biased region" description="Pro residues" evidence="5">
    <location>
        <begin position="119"/>
        <end position="134"/>
    </location>
</feature>
<evidence type="ECO:0000256" key="5">
    <source>
        <dbReference type="SAM" id="MobiDB-lite"/>
    </source>
</evidence>
<evidence type="ECO:0000313" key="7">
    <source>
        <dbReference type="EMBL" id="KAF1960514.1"/>
    </source>
</evidence>
<dbReference type="InterPro" id="IPR051694">
    <property type="entry name" value="Immunoregulatory_rcpt-like"/>
</dbReference>
<reference evidence="7" key="1">
    <citation type="journal article" date="2020" name="Stud. Mycol.">
        <title>101 Dothideomycetes genomes: a test case for predicting lifestyles and emergence of pathogens.</title>
        <authorList>
            <person name="Haridas S."/>
            <person name="Albert R."/>
            <person name="Binder M."/>
            <person name="Bloem J."/>
            <person name="Labutti K."/>
            <person name="Salamov A."/>
            <person name="Andreopoulos B."/>
            <person name="Baker S."/>
            <person name="Barry K."/>
            <person name="Bills G."/>
            <person name="Bluhm B."/>
            <person name="Cannon C."/>
            <person name="Castanera R."/>
            <person name="Culley D."/>
            <person name="Daum C."/>
            <person name="Ezra D."/>
            <person name="Gonzalez J."/>
            <person name="Henrissat B."/>
            <person name="Kuo A."/>
            <person name="Liang C."/>
            <person name="Lipzen A."/>
            <person name="Lutzoni F."/>
            <person name="Magnuson J."/>
            <person name="Mondo S."/>
            <person name="Nolan M."/>
            <person name="Ohm R."/>
            <person name="Pangilinan J."/>
            <person name="Park H.-J."/>
            <person name="Ramirez L."/>
            <person name="Alfaro M."/>
            <person name="Sun H."/>
            <person name="Tritt A."/>
            <person name="Yoshinaga Y."/>
            <person name="Zwiers L.-H."/>
            <person name="Turgeon B."/>
            <person name="Goodwin S."/>
            <person name="Spatafora J."/>
            <person name="Crous P."/>
            <person name="Grigoriev I."/>
        </authorList>
    </citation>
    <scope>NUCLEOTIDE SEQUENCE</scope>
    <source>
        <strain evidence="7">CBS 675.92</strain>
    </source>
</reference>
<protein>
    <recommendedName>
        <fullName evidence="9">Mid2 domain-containing protein</fullName>
    </recommendedName>
</protein>
<dbReference type="Proteomes" id="UP000800035">
    <property type="component" value="Unassembled WGS sequence"/>
</dbReference>
<feature type="compositionally biased region" description="Low complexity" evidence="5">
    <location>
        <begin position="254"/>
        <end position="266"/>
    </location>
</feature>
<dbReference type="EMBL" id="ML976982">
    <property type="protein sequence ID" value="KAF1960514.1"/>
    <property type="molecule type" value="Genomic_DNA"/>
</dbReference>
<evidence type="ECO:0000313" key="8">
    <source>
        <dbReference type="Proteomes" id="UP000800035"/>
    </source>
</evidence>
<feature type="compositionally biased region" description="Pro residues" evidence="5">
    <location>
        <begin position="241"/>
        <end position="253"/>
    </location>
</feature>
<evidence type="ECO:0000256" key="1">
    <source>
        <dbReference type="ARBA" id="ARBA00004167"/>
    </source>
</evidence>
<accession>A0A6A5U743</accession>
<proteinExistence type="predicted"/>
<keyword evidence="2 6" id="KW-0812">Transmembrane</keyword>
<evidence type="ECO:0000256" key="3">
    <source>
        <dbReference type="ARBA" id="ARBA00022989"/>
    </source>
</evidence>
<organism evidence="7 8">
    <name type="scientific">Byssothecium circinans</name>
    <dbReference type="NCBI Taxonomy" id="147558"/>
    <lineage>
        <taxon>Eukaryota</taxon>
        <taxon>Fungi</taxon>
        <taxon>Dikarya</taxon>
        <taxon>Ascomycota</taxon>
        <taxon>Pezizomycotina</taxon>
        <taxon>Dothideomycetes</taxon>
        <taxon>Pleosporomycetidae</taxon>
        <taxon>Pleosporales</taxon>
        <taxon>Massarineae</taxon>
        <taxon>Massarinaceae</taxon>
        <taxon>Byssothecium</taxon>
    </lineage>
</organism>
<dbReference type="GO" id="GO:0016020">
    <property type="term" value="C:membrane"/>
    <property type="evidence" value="ECO:0007669"/>
    <property type="project" value="UniProtKB-SubCell"/>
</dbReference>
<keyword evidence="3 6" id="KW-1133">Transmembrane helix</keyword>
<evidence type="ECO:0000256" key="6">
    <source>
        <dbReference type="SAM" id="Phobius"/>
    </source>
</evidence>
<dbReference type="PANTHER" id="PTHR15549:SF27">
    <property type="entry name" value="CHITIN-BINDING TYPE-1 DOMAIN-CONTAINING PROTEIN"/>
    <property type="match status" value="1"/>
</dbReference>
<feature type="transmembrane region" description="Helical" evidence="6">
    <location>
        <begin position="144"/>
        <end position="167"/>
    </location>
</feature>
<feature type="region of interest" description="Disordered" evidence="5">
    <location>
        <begin position="100"/>
        <end position="140"/>
    </location>
</feature>
<feature type="compositionally biased region" description="Polar residues" evidence="5">
    <location>
        <begin position="187"/>
        <end position="205"/>
    </location>
</feature>
<gene>
    <name evidence="7" type="ORF">CC80DRAFT_258450</name>
</gene>
<evidence type="ECO:0000256" key="4">
    <source>
        <dbReference type="ARBA" id="ARBA00023136"/>
    </source>
</evidence>
<comment type="subcellular location">
    <subcellularLocation>
        <location evidence="1">Membrane</location>
        <topology evidence="1">Single-pass membrane protein</topology>
    </subcellularLocation>
</comment>
<sequence length="319" mass="34481">MQCANWMFCGQFGISSDNFWNTDINVEDDSLVRMSRKYQTLRTLILHPSTSAYDPTDSTFSVCNTGFLYENTADPDALTNIFCGVSSVNWSYYRVRPDITSPTPSPRSPQSTPASTTPTPTPSPSPGPQPPPEPRPPEKSSSKAWIAGVVVGPVVGLALLGAIIFFFMRRKKKTTTLPAQPLMAQQAGPNSAAPSYPGSPNQAHQSAYFAHQQKPGMAPFGVASQGSWAPQSPTTQGSVSPHPPQSPYAPPPQQQWQPMPQQGQQMYPPPMTGSPPPQMQQNMQAYKQPEVNERPFSAELDGGGYPNVGGAVAPPQQPR</sequence>
<keyword evidence="4 6" id="KW-0472">Membrane</keyword>
<dbReference type="PANTHER" id="PTHR15549">
    <property type="entry name" value="PAIRED IMMUNOGLOBULIN-LIKE TYPE 2 RECEPTOR"/>
    <property type="match status" value="1"/>
</dbReference>
<dbReference type="AlphaFoldDB" id="A0A6A5U743"/>
<dbReference type="NCBIfam" id="TIGR01167">
    <property type="entry name" value="LPXTG_anchor"/>
    <property type="match status" value="1"/>
</dbReference>
<evidence type="ECO:0008006" key="9">
    <source>
        <dbReference type="Google" id="ProtNLM"/>
    </source>
</evidence>
<feature type="compositionally biased region" description="Polar residues" evidence="5">
    <location>
        <begin position="224"/>
        <end position="239"/>
    </location>
</feature>
<dbReference type="OrthoDB" id="3557178at2759"/>
<feature type="region of interest" description="Disordered" evidence="5">
    <location>
        <begin position="184"/>
        <end position="319"/>
    </location>
</feature>
<evidence type="ECO:0000256" key="2">
    <source>
        <dbReference type="ARBA" id="ARBA00022692"/>
    </source>
</evidence>